<dbReference type="InterPro" id="IPR027417">
    <property type="entry name" value="P-loop_NTPase"/>
</dbReference>
<dbReference type="CDD" id="cd02042">
    <property type="entry name" value="ParAB_family"/>
    <property type="match status" value="1"/>
</dbReference>
<reference evidence="2 3" key="1">
    <citation type="submission" date="2014-02" db="EMBL/GenBank/DDBJ databases">
        <authorList>
            <person name="Sears C."/>
            <person name="Carroll K."/>
            <person name="Sack B.R."/>
            <person name="Qadri F."/>
            <person name="Myers L.L."/>
            <person name="Chung G.-T."/>
            <person name="Escheverria P."/>
            <person name="Fraser C.M."/>
            <person name="Sadzewicz L."/>
            <person name="Shefchek K.A."/>
            <person name="Tallon L."/>
            <person name="Das S.P."/>
            <person name="Daugherty S."/>
            <person name="Mongodin E.F."/>
        </authorList>
    </citation>
    <scope>NUCLEOTIDE SEQUENCE [LARGE SCALE GENOMIC DNA]</scope>
    <source>
        <strain evidence="3">3998T(B)3</strain>
    </source>
</reference>
<dbReference type="InterPro" id="IPR050678">
    <property type="entry name" value="DNA_Partitioning_ATPase"/>
</dbReference>
<organism evidence="2 3">
    <name type="scientific">Bacteroides fragilis str. 3998T(B)3</name>
    <dbReference type="NCBI Taxonomy" id="1339316"/>
    <lineage>
        <taxon>Bacteria</taxon>
        <taxon>Pseudomonadati</taxon>
        <taxon>Bacteroidota</taxon>
        <taxon>Bacteroidia</taxon>
        <taxon>Bacteroidales</taxon>
        <taxon>Bacteroidaceae</taxon>
        <taxon>Bacteroides</taxon>
    </lineage>
</organism>
<proteinExistence type="predicted"/>
<gene>
    <name evidence="2" type="ORF">M125_0919</name>
</gene>
<dbReference type="PATRIC" id="fig|1339316.3.peg.895"/>
<comment type="caution">
    <text evidence="2">The sequence shown here is derived from an EMBL/GenBank/DDBJ whole genome shotgun (WGS) entry which is preliminary data.</text>
</comment>
<dbReference type="EMBL" id="JGDB01000017">
    <property type="protein sequence ID" value="EXY92363.1"/>
    <property type="molecule type" value="Genomic_DNA"/>
</dbReference>
<dbReference type="Proteomes" id="UP000020773">
    <property type="component" value="Unassembled WGS sequence"/>
</dbReference>
<name>A0A015W2A3_BACFG</name>
<dbReference type="Pfam" id="PF01656">
    <property type="entry name" value="CbiA"/>
    <property type="match status" value="1"/>
</dbReference>
<feature type="domain" description="CobQ/CobB/MinD/ParA nucleotide binding" evidence="1">
    <location>
        <begin position="8"/>
        <end position="212"/>
    </location>
</feature>
<dbReference type="InterPro" id="IPR002586">
    <property type="entry name" value="CobQ/CobB/MinD/ParA_Nub-bd_dom"/>
</dbReference>
<dbReference type="Gene3D" id="3.40.50.300">
    <property type="entry name" value="P-loop containing nucleotide triphosphate hydrolases"/>
    <property type="match status" value="1"/>
</dbReference>
<accession>A0A015W2A3</accession>
<dbReference type="SUPFAM" id="SSF52540">
    <property type="entry name" value="P-loop containing nucleoside triphosphate hydrolases"/>
    <property type="match status" value="1"/>
</dbReference>
<dbReference type="RefSeq" id="WP_007485387.1">
    <property type="nucleotide sequence ID" value="NZ_JGDB01000017.1"/>
</dbReference>
<dbReference type="PANTHER" id="PTHR13696">
    <property type="entry name" value="P-LOOP CONTAINING NUCLEOSIDE TRIPHOSPHATE HYDROLASE"/>
    <property type="match status" value="1"/>
</dbReference>
<protein>
    <submittedName>
        <fullName evidence="2">CobQ/CobB/MinD/ParA nucleotide binding domain protein</fullName>
    </submittedName>
</protein>
<evidence type="ECO:0000259" key="1">
    <source>
        <dbReference type="Pfam" id="PF01656"/>
    </source>
</evidence>
<dbReference type="AlphaFoldDB" id="A0A015W2A3"/>
<evidence type="ECO:0000313" key="2">
    <source>
        <dbReference type="EMBL" id="EXY92363.1"/>
    </source>
</evidence>
<evidence type="ECO:0000313" key="3">
    <source>
        <dbReference type="Proteomes" id="UP000020773"/>
    </source>
</evidence>
<sequence length="252" mass="28527">MEKETLFIAFSTQKGGAGKTTLTVLVASYLHYVKGMNVAVVDCDYPQHSIAEMRKRDLKTVMEDEHYKLMAYRQLQRIRKKAYPIAESTAEDAVTKADELLEKMPETDIVFFDLPGTVNSTGVLNTLVNMDYVFSPIAADRVVMESTLRFASRLNDTLIATGKTNIKGLYLLWNMVDGREKSELYKVYEQVIGELGLKVLKTFLPDSKRFRRELTGGHRALFRSTLFPADGTLVKGSNLKEITEELLSIIRK</sequence>
<dbReference type="PANTHER" id="PTHR13696:SF52">
    <property type="entry name" value="PARA FAMILY PROTEIN CT_582"/>
    <property type="match status" value="1"/>
</dbReference>